<dbReference type="SMART" id="SM00644">
    <property type="entry name" value="Ami_2"/>
    <property type="match status" value="1"/>
</dbReference>
<sequence>MKPLFPDFLEKAETMRFALPIVASCASAVMVSTLGLTVPAAAAGSATVTPTIDEHALTEVSEDGLDAPGARESSLVTTQVSNSSTTNLPNLLRSPSAVNALGMAPLGTFGSGSTAISPVSLQESQPRTPSGSAPAETSPEPAETPDMSGGVREKTEDGVNIAAISDVLEVPESRSSVVGVTYDTETEVTVEVRIRTGEGWSAWDELEEDVVGEGTPGTEPFVVSGASEVQMRVLGDAAPEDARLLVIDPKHSAADQQAVEQNAPVAAPAPGAEAPGEAAAEGAAAGAEGYAAQPAAAVPATAAPGSATAQTVAVKKVSKPKIGSRKSWGANERLRKGKASYAPKVRAAVVHHTAGSNSYSAGDVPGILRGIYSFHTKGRGWSDVGYNVLVDKYGRLWEGRAGGVDRAVIGAHVAGYNTGTFGISVMGSYGRSAPPQAAIDAVNHAIAWKLSASGVSVKDRATVGGRSIPAVVGHRDLGSTSCPGAAFYSKFGSMRKDIEKLQQGGAPAAPEKETPKPAPKKTAIDTHYEGKEKVLGKPTSKEWDLAGGKVKNFERGYITWSKATGPQVISGAIATAWNGATRTKLGLPVTGEQGGLKSGGAYQKFQGGSMHWSSKSGAQPTWGILQGYWASKGYENGHIGYPKSAPQCTDGRCEQLYEGARLVWAEGYGVTEFSPRGDISAGARDLNASRPGSADDESAEPGSGPAGPGEGSADQETEQSPAPTQTPAPAPSEEPRQETPRAEEPKQDESEKDESKKDESEKDESKKDESEKDESKKDEPEKDESKKGEPKEEKPKKSAEQIEKEKRDAVIATAKKHLGVKYRWGGTSPRSGWDCSGYVQYVYAQNGIKLPRSSGAQKAAGEVIPASQAKPGDLIWIPGHLGIVSETEGQMYDAGSTRTNTSKRSYDWMLKRGAVFVRVI</sequence>
<dbReference type="InterPro" id="IPR036505">
    <property type="entry name" value="Amidase/PGRP_sf"/>
</dbReference>
<dbReference type="InterPro" id="IPR006619">
    <property type="entry name" value="PGRP_domain_met/bac"/>
</dbReference>
<feature type="compositionally biased region" description="Basic and acidic residues" evidence="6">
    <location>
        <begin position="733"/>
        <end position="808"/>
    </location>
</feature>
<proteinExistence type="inferred from homology"/>
<evidence type="ECO:0000256" key="6">
    <source>
        <dbReference type="SAM" id="MobiDB-lite"/>
    </source>
</evidence>
<keyword evidence="9" id="KW-1185">Reference proteome</keyword>
<feature type="compositionally biased region" description="Low complexity" evidence="6">
    <location>
        <begin position="263"/>
        <end position="280"/>
    </location>
</feature>
<reference evidence="9" key="1">
    <citation type="journal article" date="2019" name="Int. J. Syst. Evol. Microbiol.">
        <title>The Global Catalogue of Microorganisms (GCM) 10K type strain sequencing project: providing services to taxonomists for standard genome sequencing and annotation.</title>
        <authorList>
            <consortium name="The Broad Institute Genomics Platform"/>
            <consortium name="The Broad Institute Genome Sequencing Center for Infectious Disease"/>
            <person name="Wu L."/>
            <person name="Ma J."/>
        </authorList>
    </citation>
    <scope>NUCLEOTIDE SEQUENCE [LARGE SCALE GENOMIC DNA]</scope>
    <source>
        <strain evidence="9">JCM 17808</strain>
    </source>
</reference>
<keyword evidence="3" id="KW-0645">Protease</keyword>
<dbReference type="Pfam" id="PF08310">
    <property type="entry name" value="LGFP"/>
    <property type="match status" value="2"/>
</dbReference>
<comment type="similarity">
    <text evidence="1">Belongs to the peptidase C40 family.</text>
</comment>
<dbReference type="SUPFAM" id="SSF55846">
    <property type="entry name" value="N-acetylmuramoyl-L-alanine amidase-like"/>
    <property type="match status" value="1"/>
</dbReference>
<dbReference type="SUPFAM" id="SSF54001">
    <property type="entry name" value="Cysteine proteinases"/>
    <property type="match status" value="1"/>
</dbReference>
<comment type="similarity">
    <text evidence="2">Belongs to the N-acetylmuramoyl-L-alanine amidase 2 family.</text>
</comment>
<feature type="compositionally biased region" description="Low complexity" evidence="6">
    <location>
        <begin position="128"/>
        <end position="145"/>
    </location>
</feature>
<dbReference type="Gene3D" id="3.40.80.10">
    <property type="entry name" value="Peptidoglycan recognition protein-like"/>
    <property type="match status" value="1"/>
</dbReference>
<evidence type="ECO:0000256" key="5">
    <source>
        <dbReference type="ARBA" id="ARBA00022807"/>
    </source>
</evidence>
<dbReference type="PROSITE" id="PS51935">
    <property type="entry name" value="NLPC_P60"/>
    <property type="match status" value="1"/>
</dbReference>
<protein>
    <recommendedName>
        <fullName evidence="7">NlpC/P60 domain-containing protein</fullName>
    </recommendedName>
</protein>
<dbReference type="Gene3D" id="3.90.1720.10">
    <property type="entry name" value="endopeptidase domain like (from Nostoc punctiforme)"/>
    <property type="match status" value="1"/>
</dbReference>
<name>A0ABP8JNC8_9MICO</name>
<feature type="region of interest" description="Disordered" evidence="6">
    <location>
        <begin position="501"/>
        <end position="522"/>
    </location>
</feature>
<feature type="region of interest" description="Disordered" evidence="6">
    <location>
        <begin position="114"/>
        <end position="153"/>
    </location>
</feature>
<dbReference type="InterPro" id="IPR015510">
    <property type="entry name" value="PGRP"/>
</dbReference>
<keyword evidence="5" id="KW-0788">Thiol protease</keyword>
<dbReference type="CDD" id="cd06583">
    <property type="entry name" value="PGRP"/>
    <property type="match status" value="1"/>
</dbReference>
<dbReference type="EMBL" id="BAABGL010000017">
    <property type="protein sequence ID" value="GAA4393307.1"/>
    <property type="molecule type" value="Genomic_DNA"/>
</dbReference>
<feature type="compositionally biased region" description="Polar residues" evidence="6">
    <location>
        <begin position="114"/>
        <end position="127"/>
    </location>
</feature>
<evidence type="ECO:0000256" key="1">
    <source>
        <dbReference type="ARBA" id="ARBA00007074"/>
    </source>
</evidence>
<keyword evidence="4" id="KW-0378">Hydrolase</keyword>
<dbReference type="Pfam" id="PF01510">
    <property type="entry name" value="Amidase_2"/>
    <property type="match status" value="1"/>
</dbReference>
<dbReference type="Proteomes" id="UP001500642">
    <property type="component" value="Unassembled WGS sequence"/>
</dbReference>
<evidence type="ECO:0000256" key="4">
    <source>
        <dbReference type="ARBA" id="ARBA00022801"/>
    </source>
</evidence>
<feature type="region of interest" description="Disordered" evidence="6">
    <location>
        <begin position="253"/>
        <end position="280"/>
    </location>
</feature>
<dbReference type="InterPro" id="IPR000064">
    <property type="entry name" value="NLP_P60_dom"/>
</dbReference>
<dbReference type="InterPro" id="IPR013207">
    <property type="entry name" value="LGFP"/>
</dbReference>
<evidence type="ECO:0000313" key="8">
    <source>
        <dbReference type="EMBL" id="GAA4393307.1"/>
    </source>
</evidence>
<dbReference type="SMART" id="SM00701">
    <property type="entry name" value="PGRP"/>
    <property type="match status" value="1"/>
</dbReference>
<evidence type="ECO:0000259" key="7">
    <source>
        <dbReference type="PROSITE" id="PS51935"/>
    </source>
</evidence>
<evidence type="ECO:0000256" key="2">
    <source>
        <dbReference type="ARBA" id="ARBA00007553"/>
    </source>
</evidence>
<comment type="caution">
    <text evidence="8">The sequence shown here is derived from an EMBL/GenBank/DDBJ whole genome shotgun (WGS) entry which is preliminary data.</text>
</comment>
<gene>
    <name evidence="8" type="ORF">GCM10023167_22210</name>
</gene>
<evidence type="ECO:0000313" key="9">
    <source>
        <dbReference type="Proteomes" id="UP001500642"/>
    </source>
</evidence>
<dbReference type="InterPro" id="IPR002502">
    <property type="entry name" value="Amidase_domain"/>
</dbReference>
<dbReference type="InterPro" id="IPR038765">
    <property type="entry name" value="Papain-like_cys_pep_sf"/>
</dbReference>
<dbReference type="PANTHER" id="PTHR11022:SF41">
    <property type="entry name" value="PEPTIDOGLYCAN-RECOGNITION PROTEIN LC-RELATED"/>
    <property type="match status" value="1"/>
</dbReference>
<feature type="domain" description="NlpC/P60" evidence="7">
    <location>
        <begin position="804"/>
        <end position="919"/>
    </location>
</feature>
<dbReference type="PANTHER" id="PTHR11022">
    <property type="entry name" value="PEPTIDOGLYCAN RECOGNITION PROTEIN"/>
    <property type="match status" value="1"/>
</dbReference>
<organism evidence="8 9">
    <name type="scientific">Brevibacterium pityocampae</name>
    <dbReference type="NCBI Taxonomy" id="506594"/>
    <lineage>
        <taxon>Bacteria</taxon>
        <taxon>Bacillati</taxon>
        <taxon>Actinomycetota</taxon>
        <taxon>Actinomycetes</taxon>
        <taxon>Micrococcales</taxon>
        <taxon>Brevibacteriaceae</taxon>
        <taxon>Brevibacterium</taxon>
    </lineage>
</organism>
<evidence type="ECO:0000256" key="3">
    <source>
        <dbReference type="ARBA" id="ARBA00022670"/>
    </source>
</evidence>
<accession>A0ABP8JNC8</accession>
<dbReference type="Pfam" id="PF00877">
    <property type="entry name" value="NLPC_P60"/>
    <property type="match status" value="1"/>
</dbReference>
<feature type="region of interest" description="Disordered" evidence="6">
    <location>
        <begin position="673"/>
        <end position="808"/>
    </location>
</feature>